<dbReference type="PANTHER" id="PTHR43827:SF3">
    <property type="entry name" value="NADP-DEPENDENT OXIDOREDUCTASE DOMAIN-CONTAINING PROTEIN"/>
    <property type="match status" value="1"/>
</dbReference>
<evidence type="ECO:0000256" key="2">
    <source>
        <dbReference type="ARBA" id="ARBA00022857"/>
    </source>
</evidence>
<evidence type="ECO:0000256" key="1">
    <source>
        <dbReference type="ARBA" id="ARBA00007905"/>
    </source>
</evidence>
<feature type="compositionally biased region" description="Polar residues" evidence="6">
    <location>
        <begin position="156"/>
        <end position="180"/>
    </location>
</feature>
<feature type="domain" description="NADP-dependent oxidoreductase" evidence="7">
    <location>
        <begin position="201"/>
        <end position="264"/>
    </location>
</feature>
<dbReference type="PANTHER" id="PTHR43827">
    <property type="entry name" value="2,5-DIKETO-D-GLUCONIC ACID REDUCTASE"/>
    <property type="match status" value="1"/>
</dbReference>
<dbReference type="PROSITE" id="PS00798">
    <property type="entry name" value="ALDOKETO_REDUCTASE_1"/>
    <property type="match status" value="1"/>
</dbReference>
<evidence type="ECO:0000313" key="9">
    <source>
        <dbReference type="Proteomes" id="UP000650533"/>
    </source>
</evidence>
<dbReference type="GeneID" id="67022555"/>
<protein>
    <submittedName>
        <fullName evidence="8">Aldo/keto reductase family protein</fullName>
    </submittedName>
</protein>
<dbReference type="PIRSF" id="PIRSF000097">
    <property type="entry name" value="AKR"/>
    <property type="match status" value="1"/>
</dbReference>
<proteinExistence type="inferred from homology"/>
<comment type="similarity">
    <text evidence="1">Belongs to the aldo/keto reductase family.</text>
</comment>
<accession>A0A8H8SVV8</accession>
<dbReference type="GO" id="GO:0016616">
    <property type="term" value="F:oxidoreductase activity, acting on the CH-OH group of donors, NAD or NADP as acceptor"/>
    <property type="evidence" value="ECO:0007669"/>
    <property type="project" value="UniProtKB-ARBA"/>
</dbReference>
<evidence type="ECO:0000259" key="7">
    <source>
        <dbReference type="Pfam" id="PF00248"/>
    </source>
</evidence>
<dbReference type="Pfam" id="PF00248">
    <property type="entry name" value="Aldo_ket_red"/>
    <property type="match status" value="2"/>
</dbReference>
<evidence type="ECO:0000256" key="6">
    <source>
        <dbReference type="SAM" id="MobiDB-lite"/>
    </source>
</evidence>
<feature type="site" description="Lowers pKa of active site Tyr" evidence="5">
    <location>
        <position position="77"/>
    </location>
</feature>
<evidence type="ECO:0000256" key="3">
    <source>
        <dbReference type="ARBA" id="ARBA00023002"/>
    </source>
</evidence>
<dbReference type="InterPro" id="IPR036812">
    <property type="entry name" value="NAD(P)_OxRdtase_dom_sf"/>
</dbReference>
<organism evidence="8 9">
    <name type="scientific">Rhizoctonia solani</name>
    <dbReference type="NCBI Taxonomy" id="456999"/>
    <lineage>
        <taxon>Eukaryota</taxon>
        <taxon>Fungi</taxon>
        <taxon>Dikarya</taxon>
        <taxon>Basidiomycota</taxon>
        <taxon>Agaricomycotina</taxon>
        <taxon>Agaricomycetes</taxon>
        <taxon>Cantharellales</taxon>
        <taxon>Ceratobasidiaceae</taxon>
        <taxon>Rhizoctonia</taxon>
    </lineage>
</organism>
<keyword evidence="2" id="KW-0521">NADP</keyword>
<dbReference type="PRINTS" id="PR00069">
    <property type="entry name" value="ALDKETRDTASE"/>
</dbReference>
<dbReference type="Proteomes" id="UP000650533">
    <property type="component" value="Chromosome 4"/>
</dbReference>
<dbReference type="InterPro" id="IPR018170">
    <property type="entry name" value="Aldo/ket_reductase_CS"/>
</dbReference>
<evidence type="ECO:0000256" key="5">
    <source>
        <dbReference type="PIRSR" id="PIRSR000097-3"/>
    </source>
</evidence>
<dbReference type="SUPFAM" id="SSF51430">
    <property type="entry name" value="NAD(P)-linked oxidoreductase"/>
    <property type="match status" value="1"/>
</dbReference>
<dbReference type="EMBL" id="CP059661">
    <property type="protein sequence ID" value="QRW18867.1"/>
    <property type="molecule type" value="Genomic_DNA"/>
</dbReference>
<feature type="region of interest" description="Disordered" evidence="6">
    <location>
        <begin position="148"/>
        <end position="181"/>
    </location>
</feature>
<dbReference type="Gene3D" id="3.20.20.100">
    <property type="entry name" value="NADP-dependent oxidoreductase domain"/>
    <property type="match status" value="1"/>
</dbReference>
<dbReference type="KEGG" id="rsx:RhiXN_00273"/>
<dbReference type="InterPro" id="IPR023210">
    <property type="entry name" value="NADP_OxRdtase_dom"/>
</dbReference>
<dbReference type="InterPro" id="IPR020471">
    <property type="entry name" value="AKR"/>
</dbReference>
<sequence length="287" mass="31874">MAASIPKVKLNNGVEIPALGLGTWQSKPEEVTNAVNHALKSGYRHIDCAFAYGNEAQVGEGIKKSGVPRSEIFITTKVWSTYHRRVRESLEESLKNLGTDYVDRASAYALACSAQPQWQPSSFPTLEDGTRDVDKEWHISKTWHNSRSSLKRAKSRQSVFPTAPSSSSTRFSPPQRSPGCNQVELHPYNPQLELAKFCNPLLKDDVVVEIAQKHNSTPVAVLTGYHIAKGHVVLPKSVTPERIESNLKYAELDTSDVEKLDSLAASGKQQRFVKPAWPIVLGFPDWK</sequence>
<dbReference type="AlphaFoldDB" id="A0A8H8SVV8"/>
<name>A0A8H8SVV8_9AGAM</name>
<evidence type="ECO:0000313" key="8">
    <source>
        <dbReference type="EMBL" id="QRW18867.1"/>
    </source>
</evidence>
<evidence type="ECO:0000256" key="4">
    <source>
        <dbReference type="PIRSR" id="PIRSR000097-1"/>
    </source>
</evidence>
<keyword evidence="3" id="KW-0560">Oxidoreductase</keyword>
<feature type="domain" description="NADP-dependent oxidoreductase" evidence="7">
    <location>
        <begin position="19"/>
        <end position="103"/>
    </location>
</feature>
<gene>
    <name evidence="8" type="ORF">RhiXN_00273</name>
</gene>
<dbReference type="RefSeq" id="XP_043179104.1">
    <property type="nucleotide sequence ID" value="XM_043320092.1"/>
</dbReference>
<feature type="active site" description="Proton donor" evidence="4">
    <location>
        <position position="52"/>
    </location>
</feature>
<reference evidence="8" key="1">
    <citation type="submission" date="2020-05" db="EMBL/GenBank/DDBJ databases">
        <title>Evolutionary and genomic comparisons of hybrid uninucleate and nonhybrid Rhizoctonia fungi.</title>
        <authorList>
            <person name="Li C."/>
            <person name="Chen X."/>
        </authorList>
    </citation>
    <scope>NUCLEOTIDE SEQUENCE</scope>
    <source>
        <strain evidence="8">AG-1 IA</strain>
    </source>
</reference>